<evidence type="ECO:0000313" key="3">
    <source>
        <dbReference type="Proteomes" id="UP000216429"/>
    </source>
</evidence>
<dbReference type="OrthoDB" id="5688397at2"/>
<name>A0A261VLD6_9BORD</name>
<dbReference type="AlphaFoldDB" id="A0A261VLD6"/>
<dbReference type="Pfam" id="PF10136">
    <property type="entry name" value="SpecificRecomb"/>
    <property type="match status" value="1"/>
</dbReference>
<organism evidence="2 3">
    <name type="scientific">Bordetella genomosp. 12</name>
    <dbReference type="NCBI Taxonomy" id="463035"/>
    <lineage>
        <taxon>Bacteria</taxon>
        <taxon>Pseudomonadati</taxon>
        <taxon>Pseudomonadota</taxon>
        <taxon>Betaproteobacteria</taxon>
        <taxon>Burkholderiales</taxon>
        <taxon>Alcaligenaceae</taxon>
        <taxon>Bordetella</taxon>
    </lineage>
</organism>
<feature type="transmembrane region" description="Helical" evidence="1">
    <location>
        <begin position="620"/>
        <end position="646"/>
    </location>
</feature>
<dbReference type="Proteomes" id="UP000216429">
    <property type="component" value="Unassembled WGS sequence"/>
</dbReference>
<gene>
    <name evidence="2" type="ORF">CAL22_10780</name>
</gene>
<keyword evidence="1" id="KW-0472">Membrane</keyword>
<feature type="transmembrane region" description="Helical" evidence="1">
    <location>
        <begin position="362"/>
        <end position="383"/>
    </location>
</feature>
<keyword evidence="3" id="KW-1185">Reference proteome</keyword>
<feature type="transmembrane region" description="Helical" evidence="1">
    <location>
        <begin position="395"/>
        <end position="415"/>
    </location>
</feature>
<comment type="caution">
    <text evidence="2">The sequence shown here is derived from an EMBL/GenBank/DDBJ whole genome shotgun (WGS) entry which is preliminary data.</text>
</comment>
<feature type="transmembrane region" description="Helical" evidence="1">
    <location>
        <begin position="595"/>
        <end position="614"/>
    </location>
</feature>
<dbReference type="PIRSF" id="PIRSF015380">
    <property type="entry name" value="Site-sp_rcmb"/>
    <property type="match status" value="1"/>
</dbReference>
<sequence length="683" mass="76077">MLRLWQRWKASRTAGHQLDSLLAAARPEADLVERNLWVIELAHWIRRGRSAPGSASEGHPQLARLRYLLHVLDRQPETRERFAQTLRSVVADNDALSLFCDTGVASHPGFWGEVVERLQARYLPSPPNRSDMFAVFSLVFTSEDDAQWLRAIDEDTLERLRALLQVPDSRRDPALGLDEDRLPGFEQALINSLQVLVSQVRATGLSQAIRSRLPGPVNETPFFKLAAAAAELSNPTIWRMPEAFAHSLAYFRALLDDCRLQARKVYAELEQNGVSVEVVFQIERMKSRLRRIELLLGVWVDPTQKHKHLHLMAELIQSTQARRSVRHLAASSFAHLARRVMERTAQTGEHYIARDSREYREMLTAALGGGLITVVTVYVKFGIYTLHAGRFMEGILASLNYACSFLAIHFAHFTLATKQPAMTGPALAHRLDDTGTPQGRQTFVDDTVAMIRSNTAAIFGNLAAVFPVAYAVQWLAVHLFKHPLLTPEKAQQTIDSFSIWGPTPLFAIATGVLLWLSSLIAGWADNWFALHRVHDAMVYNRRLRYALGDRGAQRWAAFWQRNISGIAGNVALGFLLGLGPELVSFFGPQVEVRHVTLSTGAMGAAIGVLGWNVVHTSAFWQAVAGIAAMGVLNVAVSFALSFNLALRSRALKRSDRRQISSAVRHAILRAPGSLILPPRRRAP</sequence>
<protein>
    <submittedName>
        <fullName evidence="2">Recombinase</fullName>
    </submittedName>
</protein>
<evidence type="ECO:0000313" key="2">
    <source>
        <dbReference type="EMBL" id="OZI74905.1"/>
    </source>
</evidence>
<dbReference type="EMBL" id="NEVU01000002">
    <property type="protein sequence ID" value="OZI74905.1"/>
    <property type="molecule type" value="Genomic_DNA"/>
</dbReference>
<feature type="transmembrane region" description="Helical" evidence="1">
    <location>
        <begin position="563"/>
        <end position="583"/>
    </location>
</feature>
<keyword evidence="1" id="KW-0812">Transmembrane</keyword>
<evidence type="ECO:0000256" key="1">
    <source>
        <dbReference type="SAM" id="Phobius"/>
    </source>
</evidence>
<dbReference type="RefSeq" id="WP_094812971.1">
    <property type="nucleotide sequence ID" value="NZ_NEVU01000002.1"/>
</dbReference>
<dbReference type="InterPro" id="IPR011385">
    <property type="entry name" value="Site-sp_rcmbase"/>
</dbReference>
<feature type="transmembrane region" description="Helical" evidence="1">
    <location>
        <begin position="456"/>
        <end position="477"/>
    </location>
</feature>
<feature type="transmembrane region" description="Helical" evidence="1">
    <location>
        <begin position="497"/>
        <end position="524"/>
    </location>
</feature>
<accession>A0A261VLD6</accession>
<keyword evidence="1" id="KW-1133">Transmembrane helix</keyword>
<proteinExistence type="predicted"/>
<reference evidence="3" key="1">
    <citation type="submission" date="2017-05" db="EMBL/GenBank/DDBJ databases">
        <title>Complete and WGS of Bordetella genogroups.</title>
        <authorList>
            <person name="Spilker T."/>
            <person name="Lipuma J."/>
        </authorList>
    </citation>
    <scope>NUCLEOTIDE SEQUENCE [LARGE SCALE GENOMIC DNA]</scope>
    <source>
        <strain evidence="3">AU6712</strain>
    </source>
</reference>